<dbReference type="PANTHER" id="PTHR46423:SF1">
    <property type="entry name" value="RNA POLYMERASE II-ASSOCIATED PROTEIN 3"/>
    <property type="match status" value="1"/>
</dbReference>
<dbReference type="SMART" id="SM00028">
    <property type="entry name" value="TPR"/>
    <property type="match status" value="1"/>
</dbReference>
<dbReference type="PANTHER" id="PTHR46423">
    <property type="entry name" value="RNA POLYMERASE II-ASSOCIATED PROTEIN 3"/>
    <property type="match status" value="1"/>
</dbReference>
<dbReference type="OrthoDB" id="629492at2759"/>
<dbReference type="EMBL" id="AMQN01005546">
    <property type="status" value="NOT_ANNOTATED_CDS"/>
    <property type="molecule type" value="Genomic_DNA"/>
</dbReference>
<dbReference type="AlphaFoldDB" id="R7V6H0"/>
<sequence>MCDSIDPTIDAETTRSWIMLLKAKERNGDELWARKCAHYCMIQYSPICTNKRMVEPIWYDLLLKNDLVYSDEDAMENFSSTKRYSANAKAGLFITDRWVSMPDEFQLLRVYAIHRFTFGGDLEQDVARLLYVAKIHFKMMKLIVGLRNPQRDLQTWLCSDKLIEEANAFRGKGNQYFQKGDFAEAIDSYTKGLDLNPYCHLLYSNRALCYLKLNEFNKAFHDGWFSTLCGMGYVKGFHRAIEASCALGNFDVARFVCISGLGSNPGKNNGEPRSTPDTPPNVQVNPAKSSLVEEQNGSNIDLQVKLVEAQSQATYLEGVVADLTDDIDNIRKNAAVEIDKINERAVNAEVASLVHFDAVFISFRHSQLEILELRKEAAIVRLRQKLQLAEAAAENAGDNFAKYNYKSQPCLFGDVCQFVGKAMWGQKKDTCLV</sequence>
<organism evidence="4">
    <name type="scientific">Capitella teleta</name>
    <name type="common">Polychaete worm</name>
    <dbReference type="NCBI Taxonomy" id="283909"/>
    <lineage>
        <taxon>Eukaryota</taxon>
        <taxon>Metazoa</taxon>
        <taxon>Spiralia</taxon>
        <taxon>Lophotrochozoa</taxon>
        <taxon>Annelida</taxon>
        <taxon>Polychaeta</taxon>
        <taxon>Sedentaria</taxon>
        <taxon>Scolecida</taxon>
        <taxon>Capitellidae</taxon>
        <taxon>Capitella</taxon>
    </lineage>
</organism>
<protein>
    <submittedName>
        <fullName evidence="4 5">Uncharacterized protein</fullName>
    </submittedName>
</protein>
<dbReference type="HOGENOM" id="CLU_612872_0_0_1"/>
<dbReference type="InterPro" id="IPR011990">
    <property type="entry name" value="TPR-like_helical_dom_sf"/>
</dbReference>
<evidence type="ECO:0000256" key="3">
    <source>
        <dbReference type="SAM" id="MobiDB-lite"/>
    </source>
</evidence>
<evidence type="ECO:0000313" key="4">
    <source>
        <dbReference type="EMBL" id="ELU11956.1"/>
    </source>
</evidence>
<accession>R7V6H0</accession>
<proteinExistence type="predicted"/>
<evidence type="ECO:0000313" key="6">
    <source>
        <dbReference type="Proteomes" id="UP000014760"/>
    </source>
</evidence>
<evidence type="ECO:0000256" key="1">
    <source>
        <dbReference type="ARBA" id="ARBA00022803"/>
    </source>
</evidence>
<dbReference type="EMBL" id="KB296270">
    <property type="protein sequence ID" value="ELU11956.1"/>
    <property type="molecule type" value="Genomic_DNA"/>
</dbReference>
<dbReference type="PROSITE" id="PS50005">
    <property type="entry name" value="TPR"/>
    <property type="match status" value="1"/>
</dbReference>
<evidence type="ECO:0000256" key="2">
    <source>
        <dbReference type="PROSITE-ProRule" id="PRU00339"/>
    </source>
</evidence>
<keyword evidence="1 2" id="KW-0802">TPR repeat</keyword>
<dbReference type="InterPro" id="IPR019734">
    <property type="entry name" value="TPR_rpt"/>
</dbReference>
<dbReference type="STRING" id="283909.R7V6H0"/>
<feature type="region of interest" description="Disordered" evidence="3">
    <location>
        <begin position="266"/>
        <end position="285"/>
    </location>
</feature>
<evidence type="ECO:0000313" key="5">
    <source>
        <dbReference type="EnsemblMetazoa" id="CapteP216760"/>
    </source>
</evidence>
<dbReference type="GO" id="GO:0101031">
    <property type="term" value="C:protein folding chaperone complex"/>
    <property type="evidence" value="ECO:0007669"/>
    <property type="project" value="TreeGrafter"/>
</dbReference>
<keyword evidence="6" id="KW-1185">Reference proteome</keyword>
<dbReference type="PROSITE" id="PS50293">
    <property type="entry name" value="TPR_REGION"/>
    <property type="match status" value="1"/>
</dbReference>
<dbReference type="Gene3D" id="1.25.40.10">
    <property type="entry name" value="Tetratricopeptide repeat domain"/>
    <property type="match status" value="1"/>
</dbReference>
<dbReference type="EnsemblMetazoa" id="CapteT216760">
    <property type="protein sequence ID" value="CapteP216760"/>
    <property type="gene ID" value="CapteG216760"/>
</dbReference>
<reference evidence="6" key="1">
    <citation type="submission" date="2012-12" db="EMBL/GenBank/DDBJ databases">
        <authorList>
            <person name="Hellsten U."/>
            <person name="Grimwood J."/>
            <person name="Chapman J.A."/>
            <person name="Shapiro H."/>
            <person name="Aerts A."/>
            <person name="Otillar R.P."/>
            <person name="Terry A.Y."/>
            <person name="Boore J.L."/>
            <person name="Simakov O."/>
            <person name="Marletaz F."/>
            <person name="Cho S.-J."/>
            <person name="Edsinger-Gonzales E."/>
            <person name="Havlak P."/>
            <person name="Kuo D.-H."/>
            <person name="Larsson T."/>
            <person name="Lv J."/>
            <person name="Arendt D."/>
            <person name="Savage R."/>
            <person name="Osoegawa K."/>
            <person name="de Jong P."/>
            <person name="Lindberg D.R."/>
            <person name="Seaver E.C."/>
            <person name="Weisblat D.A."/>
            <person name="Putnam N.H."/>
            <person name="Grigoriev I.V."/>
            <person name="Rokhsar D.S."/>
        </authorList>
    </citation>
    <scope>NUCLEOTIDE SEQUENCE</scope>
    <source>
        <strain evidence="6">I ESC-2004</strain>
    </source>
</reference>
<gene>
    <name evidence="4" type="ORF">CAPTEDRAFT_216760</name>
</gene>
<feature type="repeat" description="TPR" evidence="2">
    <location>
        <begin position="166"/>
        <end position="199"/>
    </location>
</feature>
<dbReference type="SUPFAM" id="SSF48452">
    <property type="entry name" value="TPR-like"/>
    <property type="match status" value="1"/>
</dbReference>
<reference evidence="5" key="3">
    <citation type="submission" date="2015-06" db="UniProtKB">
        <authorList>
            <consortium name="EnsemblMetazoa"/>
        </authorList>
    </citation>
    <scope>IDENTIFICATION</scope>
</reference>
<dbReference type="InterPro" id="IPR051966">
    <property type="entry name" value="RPAP3"/>
</dbReference>
<name>R7V6H0_CAPTE</name>
<reference evidence="4 6" key="2">
    <citation type="journal article" date="2013" name="Nature">
        <title>Insights into bilaterian evolution from three spiralian genomes.</title>
        <authorList>
            <person name="Simakov O."/>
            <person name="Marletaz F."/>
            <person name="Cho S.J."/>
            <person name="Edsinger-Gonzales E."/>
            <person name="Havlak P."/>
            <person name="Hellsten U."/>
            <person name="Kuo D.H."/>
            <person name="Larsson T."/>
            <person name="Lv J."/>
            <person name="Arendt D."/>
            <person name="Savage R."/>
            <person name="Osoegawa K."/>
            <person name="de Jong P."/>
            <person name="Grimwood J."/>
            <person name="Chapman J.A."/>
            <person name="Shapiro H."/>
            <person name="Aerts A."/>
            <person name="Otillar R.P."/>
            <person name="Terry A.Y."/>
            <person name="Boore J.L."/>
            <person name="Grigoriev I.V."/>
            <person name="Lindberg D.R."/>
            <person name="Seaver E.C."/>
            <person name="Weisblat D.A."/>
            <person name="Putnam N.H."/>
            <person name="Rokhsar D.S."/>
        </authorList>
    </citation>
    <scope>NUCLEOTIDE SEQUENCE</scope>
    <source>
        <strain evidence="4 6">I ESC-2004</strain>
    </source>
</reference>
<dbReference type="Proteomes" id="UP000014760">
    <property type="component" value="Unassembled WGS sequence"/>
</dbReference>
<dbReference type="Pfam" id="PF00515">
    <property type="entry name" value="TPR_1"/>
    <property type="match status" value="1"/>
</dbReference>